<comment type="caution">
    <text evidence="2">The sequence shown here is derived from an EMBL/GenBank/DDBJ whole genome shotgun (WGS) entry which is preliminary data.</text>
</comment>
<name>A0AAV8R057_ENSVE</name>
<proteinExistence type="predicted"/>
<keyword evidence="3" id="KW-1185">Reference proteome</keyword>
<dbReference type="Proteomes" id="UP001222027">
    <property type="component" value="Unassembled WGS sequence"/>
</dbReference>
<evidence type="ECO:0000313" key="3">
    <source>
        <dbReference type="Proteomes" id="UP001222027"/>
    </source>
</evidence>
<feature type="region of interest" description="Disordered" evidence="1">
    <location>
        <begin position="1"/>
        <end position="24"/>
    </location>
</feature>
<reference evidence="2 3" key="1">
    <citation type="submission" date="2022-12" db="EMBL/GenBank/DDBJ databases">
        <title>Chromosome-scale assembly of the Ensete ventricosum genome.</title>
        <authorList>
            <person name="Dussert Y."/>
            <person name="Stocks J."/>
            <person name="Wendawek A."/>
            <person name="Woldeyes F."/>
            <person name="Nichols R.A."/>
            <person name="Borrell J.S."/>
        </authorList>
    </citation>
    <scope>NUCLEOTIDE SEQUENCE [LARGE SCALE GENOMIC DNA]</scope>
    <source>
        <strain evidence="3">cv. Maze</strain>
        <tissue evidence="2">Seeds</tissue>
    </source>
</reference>
<feature type="compositionally biased region" description="Polar residues" evidence="1">
    <location>
        <begin position="13"/>
        <end position="24"/>
    </location>
</feature>
<organism evidence="2 3">
    <name type="scientific">Ensete ventricosum</name>
    <name type="common">Abyssinian banana</name>
    <name type="synonym">Musa ensete</name>
    <dbReference type="NCBI Taxonomy" id="4639"/>
    <lineage>
        <taxon>Eukaryota</taxon>
        <taxon>Viridiplantae</taxon>
        <taxon>Streptophyta</taxon>
        <taxon>Embryophyta</taxon>
        <taxon>Tracheophyta</taxon>
        <taxon>Spermatophyta</taxon>
        <taxon>Magnoliopsida</taxon>
        <taxon>Liliopsida</taxon>
        <taxon>Zingiberales</taxon>
        <taxon>Musaceae</taxon>
        <taxon>Ensete</taxon>
    </lineage>
</organism>
<accession>A0AAV8R057</accession>
<dbReference type="EMBL" id="JAQQAF010000004">
    <property type="protein sequence ID" value="KAJ8491328.1"/>
    <property type="molecule type" value="Genomic_DNA"/>
</dbReference>
<dbReference type="AlphaFoldDB" id="A0AAV8R057"/>
<evidence type="ECO:0000256" key="1">
    <source>
        <dbReference type="SAM" id="MobiDB-lite"/>
    </source>
</evidence>
<evidence type="ECO:0000313" key="2">
    <source>
        <dbReference type="EMBL" id="KAJ8491328.1"/>
    </source>
</evidence>
<protein>
    <submittedName>
        <fullName evidence="2">Uncharacterized protein</fullName>
    </submittedName>
</protein>
<gene>
    <name evidence="2" type="ORF">OPV22_013049</name>
</gene>
<sequence length="87" mass="9710">MAHAPPYRGQEVNEPTGNNGASSQEHNYTTQILILLAVIIEEEVCNVPVTSIPSYRTKVFKAQNDGNLTQNYTTHETCAVFDLWIDT</sequence>